<sequence length="807" mass="87749">VAEFPTPINLLVRWVDSESAEVWLALFRRSLSMKPLEAYRIVELGLGPVTGLAGMVLADFGAEVIKVDPPEGDRFDSMPASRLWRRGKRIVTADLANPDDVERVRELIVTTADGVITTLKSAKREALGLGGSELTKVRPDLVYGVVTGFGERGPYAHLPGYEGVVAAKSGRMLGFEGVADRSGPNYSALQVGTHATSQSVAAAVIAALDCRERTGNGAQFETSMLRGMMPYEMGIMSMEQLQDRGVLERPKVARDRSRSMPTLNYHPVRTKDGRWLQLGNLLPHLLENFLNTSGFEEILAQEQFRSPVPTWDRETLELFRDQMLEHMQTRTLDEWMKHYVADGGVVAHPYQSTQDALKDPDATRNGHVVEKDGVVQLGLLADLTETPGEVGGQPKPDDFDQLGARQVRVAKTQAPVARPLEGITVVESATIIAAPLGAATLADMGARVIKIEPIGGDPFRSMFHGFGASKCNTGKESICLDLKTDDGQRIAQSLAKKADIWIHNYRMGVPEKLGIGYDDLAALNPGLVYVSANGYGPRGPGSKRPSTHPIPGAAMGGVVWQIGGLPDPNKHMDLPELREMARKLLRANEVNPDPNTSMVVATTAVLGLAARRASGKGQKIYVDMFGANAYANWDDFLSFPEKPERPPIDSEGYGVGPLYRLYACREGWVFLGVISETEKATLAQALGIELQFDVSNRLETIFLSETADHWEQELGSLGLGCVRADGLLPQAFFLRNEHCLVENLAVPATHPEWGEYLRNGPMVEFDQDGSYPGTGGVGGGTVTLLEELGYSSERIEGLLKAGTVRAA</sequence>
<dbReference type="InterPro" id="IPR023606">
    <property type="entry name" value="CoA-Trfase_III_dom_1_sf"/>
</dbReference>
<dbReference type="InterPro" id="IPR044855">
    <property type="entry name" value="CoA-Trfase_III_dom3_sf"/>
</dbReference>
<evidence type="ECO:0000313" key="1">
    <source>
        <dbReference type="EMBL" id="SVA77354.1"/>
    </source>
</evidence>
<name>A0A381YJZ9_9ZZZZ</name>
<dbReference type="PANTHER" id="PTHR48228">
    <property type="entry name" value="SUCCINYL-COA--D-CITRAMALATE COA-TRANSFERASE"/>
    <property type="match status" value="1"/>
</dbReference>
<reference evidence="1" key="1">
    <citation type="submission" date="2018-05" db="EMBL/GenBank/DDBJ databases">
        <authorList>
            <person name="Lanie J.A."/>
            <person name="Ng W.-L."/>
            <person name="Kazmierczak K.M."/>
            <person name="Andrzejewski T.M."/>
            <person name="Davidsen T.M."/>
            <person name="Wayne K.J."/>
            <person name="Tettelin H."/>
            <person name="Glass J.I."/>
            <person name="Rusch D."/>
            <person name="Podicherti R."/>
            <person name="Tsui H.-C.T."/>
            <person name="Winkler M.E."/>
        </authorList>
    </citation>
    <scope>NUCLEOTIDE SEQUENCE</scope>
</reference>
<evidence type="ECO:0008006" key="2">
    <source>
        <dbReference type="Google" id="ProtNLM"/>
    </source>
</evidence>
<dbReference type="InterPro" id="IPR050509">
    <property type="entry name" value="CoA-transferase_III"/>
</dbReference>
<dbReference type="PANTHER" id="PTHR48228:SF5">
    <property type="entry name" value="ALPHA-METHYLACYL-COA RACEMASE"/>
    <property type="match status" value="1"/>
</dbReference>
<accession>A0A381YJZ9</accession>
<dbReference type="Pfam" id="PF02515">
    <property type="entry name" value="CoA_transf_3"/>
    <property type="match status" value="2"/>
</dbReference>
<dbReference type="EMBL" id="UINC01018419">
    <property type="protein sequence ID" value="SVA77354.1"/>
    <property type="molecule type" value="Genomic_DNA"/>
</dbReference>
<dbReference type="SUPFAM" id="SSF89796">
    <property type="entry name" value="CoA-transferase family III (CaiB/BaiF)"/>
    <property type="match status" value="2"/>
</dbReference>
<gene>
    <name evidence="1" type="ORF">METZ01_LOCUS130208</name>
</gene>
<protein>
    <recommendedName>
        <fullName evidence="2">CoA transferase</fullName>
    </recommendedName>
</protein>
<dbReference type="Gene3D" id="3.40.50.10540">
    <property type="entry name" value="Crotonobetainyl-coa:carnitine coa-transferase, domain 1"/>
    <property type="match status" value="2"/>
</dbReference>
<dbReference type="GO" id="GO:0003824">
    <property type="term" value="F:catalytic activity"/>
    <property type="evidence" value="ECO:0007669"/>
    <property type="project" value="InterPro"/>
</dbReference>
<dbReference type="InterPro" id="IPR003673">
    <property type="entry name" value="CoA-Trfase_fam_III"/>
</dbReference>
<feature type="non-terminal residue" evidence="1">
    <location>
        <position position="1"/>
    </location>
</feature>
<proteinExistence type="predicted"/>
<dbReference type="Gene3D" id="3.30.1540.10">
    <property type="entry name" value="formyl-coa transferase, domain 3"/>
    <property type="match status" value="1"/>
</dbReference>
<dbReference type="AlphaFoldDB" id="A0A381YJZ9"/>
<organism evidence="1">
    <name type="scientific">marine metagenome</name>
    <dbReference type="NCBI Taxonomy" id="408172"/>
    <lineage>
        <taxon>unclassified sequences</taxon>
        <taxon>metagenomes</taxon>
        <taxon>ecological metagenomes</taxon>
    </lineage>
</organism>